<evidence type="ECO:0000256" key="1">
    <source>
        <dbReference type="SAM" id="MobiDB-lite"/>
    </source>
</evidence>
<feature type="chain" id="PRO_5020378333" evidence="2">
    <location>
        <begin position="29"/>
        <end position="204"/>
    </location>
</feature>
<reference evidence="3 4" key="1">
    <citation type="submission" date="2019-03" db="EMBL/GenBank/DDBJ databases">
        <title>Genomic Encyclopedia of Type Strains, Phase III (KMG-III): the genomes of soil and plant-associated and newly described type strains.</title>
        <authorList>
            <person name="Whitman W."/>
        </authorList>
    </citation>
    <scope>NUCLEOTIDE SEQUENCE [LARGE SCALE GENOMIC DNA]</scope>
    <source>
        <strain evidence="3 4">LMG 29544</strain>
    </source>
</reference>
<feature type="compositionally biased region" description="Low complexity" evidence="1">
    <location>
        <begin position="184"/>
        <end position="197"/>
    </location>
</feature>
<dbReference type="NCBIfam" id="TIGR03021">
    <property type="entry name" value="pilP_fam"/>
    <property type="match status" value="1"/>
</dbReference>
<dbReference type="InterPro" id="IPR022753">
    <property type="entry name" value="T4SS_pilus_biogen_PilP"/>
</dbReference>
<evidence type="ECO:0000256" key="2">
    <source>
        <dbReference type="SAM" id="SignalP"/>
    </source>
</evidence>
<evidence type="ECO:0000313" key="3">
    <source>
        <dbReference type="EMBL" id="TDY45186.1"/>
    </source>
</evidence>
<feature type="signal peptide" evidence="2">
    <location>
        <begin position="1"/>
        <end position="28"/>
    </location>
</feature>
<evidence type="ECO:0000313" key="4">
    <source>
        <dbReference type="Proteomes" id="UP000295509"/>
    </source>
</evidence>
<keyword evidence="4" id="KW-1185">Reference proteome</keyword>
<feature type="region of interest" description="Disordered" evidence="1">
    <location>
        <begin position="184"/>
        <end position="204"/>
    </location>
</feature>
<dbReference type="OrthoDB" id="6464558at2"/>
<dbReference type="RefSeq" id="WP_134193848.1">
    <property type="nucleotide sequence ID" value="NZ_JBHLUW010000059.1"/>
</dbReference>
<proteinExistence type="predicted"/>
<gene>
    <name evidence="3" type="ORF">BX592_115153</name>
</gene>
<protein>
    <submittedName>
        <fullName evidence="3">Type IV pilus biogenesis protein PilP</fullName>
    </submittedName>
</protein>
<sequence length="204" mass="20832">MQSSTFRRLHVVAFLCCLVFAAGSRAVAAPDVPQQRPPAAQHAAASTGPVEFSAADELTRLQEQTVLLKAELRKLDAQAQVAERTAALSRLSGAADAAHLGRSGDGGLRVTAVEGIGRSFSATLVTADGQQFEVAAGDTLPNGLRIVSVGANEVLGRWENGRSIRLMPTVARGGAVFNSSAQAAAGSGAGVPGLPSGYPASSKE</sequence>
<accession>A0A4R8LLZ5</accession>
<keyword evidence="2" id="KW-0732">Signal</keyword>
<dbReference type="EMBL" id="SORE01000015">
    <property type="protein sequence ID" value="TDY45186.1"/>
    <property type="molecule type" value="Genomic_DNA"/>
</dbReference>
<organism evidence="3 4">
    <name type="scientific">Paraburkholderia rhizosphaerae</name>
    <dbReference type="NCBI Taxonomy" id="480658"/>
    <lineage>
        <taxon>Bacteria</taxon>
        <taxon>Pseudomonadati</taxon>
        <taxon>Pseudomonadota</taxon>
        <taxon>Betaproteobacteria</taxon>
        <taxon>Burkholderiales</taxon>
        <taxon>Burkholderiaceae</taxon>
        <taxon>Paraburkholderia</taxon>
    </lineage>
</organism>
<comment type="caution">
    <text evidence="3">The sequence shown here is derived from an EMBL/GenBank/DDBJ whole genome shotgun (WGS) entry which is preliminary data.</text>
</comment>
<name>A0A4R8LLZ5_9BURK</name>
<dbReference type="Proteomes" id="UP000295509">
    <property type="component" value="Unassembled WGS sequence"/>
</dbReference>
<dbReference type="AlphaFoldDB" id="A0A4R8LLZ5"/>